<gene>
    <name evidence="1" type="ORF">NK6_4531</name>
</gene>
<dbReference type="EMBL" id="AP014685">
    <property type="protein sequence ID" value="BAR57698.1"/>
    <property type="molecule type" value="Genomic_DNA"/>
</dbReference>
<sequence>MCQSALSIPRLNTSSRPSEFSVTDTEWVSAAAAFVTTTSACVNAMRE</sequence>
<organism evidence="1 2">
    <name type="scientific">Bradyrhizobium diazoefficiens</name>
    <dbReference type="NCBI Taxonomy" id="1355477"/>
    <lineage>
        <taxon>Bacteria</taxon>
        <taxon>Pseudomonadati</taxon>
        <taxon>Pseudomonadota</taxon>
        <taxon>Alphaproteobacteria</taxon>
        <taxon>Hyphomicrobiales</taxon>
        <taxon>Nitrobacteraceae</taxon>
        <taxon>Bradyrhizobium</taxon>
    </lineage>
</organism>
<evidence type="ECO:0000313" key="1">
    <source>
        <dbReference type="EMBL" id="BAR57698.1"/>
    </source>
</evidence>
<dbReference type="Proteomes" id="UP000063308">
    <property type="component" value="Chromosome"/>
</dbReference>
<reference evidence="1 2" key="1">
    <citation type="submission" date="2014-11" db="EMBL/GenBank/DDBJ databases">
        <title>Symbiosis island explosion on the genome of extra-slow-growing strains of soybean bradyrhizobia with massive insertion sequences.</title>
        <authorList>
            <person name="Iida T."/>
            <person name="Minamisawa K."/>
        </authorList>
    </citation>
    <scope>NUCLEOTIDE SEQUENCE [LARGE SCALE GENOMIC DNA]</scope>
    <source>
        <strain evidence="1 2">NK6</strain>
    </source>
</reference>
<evidence type="ECO:0000313" key="2">
    <source>
        <dbReference type="Proteomes" id="UP000063308"/>
    </source>
</evidence>
<dbReference type="AlphaFoldDB" id="A0A0E4BQM0"/>
<protein>
    <submittedName>
        <fullName evidence="1">Uncharacterized protein</fullName>
    </submittedName>
</protein>
<proteinExistence type="predicted"/>
<name>A0A0E4BQM0_9BRAD</name>
<accession>A0A0E4BQM0</accession>